<gene>
    <name evidence="7" type="ORF">PhCBS80983_g05716</name>
</gene>
<dbReference type="InterPro" id="IPR007271">
    <property type="entry name" value="Nuc_sug_transpt"/>
</dbReference>
<dbReference type="InterPro" id="IPR012404">
    <property type="entry name" value="UCP036436"/>
</dbReference>
<feature type="transmembrane region" description="Helical" evidence="6">
    <location>
        <begin position="50"/>
        <end position="70"/>
    </location>
</feature>
<evidence type="ECO:0000313" key="7">
    <source>
        <dbReference type="EMBL" id="TPX54826.1"/>
    </source>
</evidence>
<evidence type="ECO:0000256" key="3">
    <source>
        <dbReference type="ARBA" id="ARBA00022989"/>
    </source>
</evidence>
<sequence>MRGSVVLALVAGMLLTGTINTILNKLQDNTCVHNCQAPNPRNRRYFEQPLWQTVNMFFGEALCLLVYYVASYVEHRRAAVADARVAVVHPDDPGVAVPSDAVSETSPLIAPAFTSHTVQPMTGTRNLLLWIPTLCDMTATTLMNVGLIHISASIYQMLRGSVVLFTGILSVVFLHRRHPLYRWFALVMVFTGVAIVGLSSIVEPSPRIPGADDDSNHHLVARGDNDTSDAQRSSIIGVMLVVLAQTVTASQFVIEEKLLSQYHVPAIKAVGLEGLFGLITTGTLMPILYYAFGKNTGNFFDLPVGWNEMISHAQVLWAGIGIIFSIAFFNWFGLSVTRSISATSRSTIDTCRTIFIWIISLSLGWEHFRWLQVVGFIILIYGTFLFNDVVKPPPFAFCRTRVEDDEGEIVESP</sequence>
<dbReference type="PANTHER" id="PTHR13146">
    <property type="match status" value="1"/>
</dbReference>
<comment type="subcellular location">
    <subcellularLocation>
        <location evidence="1">Membrane</location>
        <topology evidence="1">Multi-pass membrane protein</topology>
    </subcellularLocation>
</comment>
<feature type="transmembrane region" description="Helical" evidence="6">
    <location>
        <begin position="235"/>
        <end position="254"/>
    </location>
</feature>
<proteinExistence type="predicted"/>
<feature type="transmembrane region" description="Helical" evidence="6">
    <location>
        <begin position="266"/>
        <end position="292"/>
    </location>
</feature>
<evidence type="ECO:0000256" key="2">
    <source>
        <dbReference type="ARBA" id="ARBA00022692"/>
    </source>
</evidence>
<dbReference type="PIRSF" id="PIRSF036436">
    <property type="entry name" value="UCP036436"/>
    <property type="match status" value="1"/>
</dbReference>
<keyword evidence="8" id="KW-1185">Reference proteome</keyword>
<feature type="compositionally biased region" description="Basic and acidic residues" evidence="5">
    <location>
        <begin position="214"/>
        <end position="225"/>
    </location>
</feature>
<dbReference type="Pfam" id="PF04142">
    <property type="entry name" value="Nuc_sug_transp"/>
    <property type="match status" value="1"/>
</dbReference>
<feature type="region of interest" description="Disordered" evidence="5">
    <location>
        <begin position="207"/>
        <end position="229"/>
    </location>
</feature>
<dbReference type="PANTHER" id="PTHR13146:SF0">
    <property type="entry name" value="SOLUTE CARRIER FAMILY 35 MEMBER F6"/>
    <property type="match status" value="1"/>
</dbReference>
<name>A0A507DTF9_9FUNG</name>
<feature type="transmembrane region" description="Helical" evidence="6">
    <location>
        <begin position="154"/>
        <end position="174"/>
    </location>
</feature>
<accession>A0A507DTF9</accession>
<evidence type="ECO:0000313" key="8">
    <source>
        <dbReference type="Proteomes" id="UP000318582"/>
    </source>
</evidence>
<keyword evidence="4 6" id="KW-0472">Membrane</keyword>
<evidence type="ECO:0000256" key="6">
    <source>
        <dbReference type="SAM" id="Phobius"/>
    </source>
</evidence>
<organism evidence="7 8">
    <name type="scientific">Powellomyces hirtus</name>
    <dbReference type="NCBI Taxonomy" id="109895"/>
    <lineage>
        <taxon>Eukaryota</taxon>
        <taxon>Fungi</taxon>
        <taxon>Fungi incertae sedis</taxon>
        <taxon>Chytridiomycota</taxon>
        <taxon>Chytridiomycota incertae sedis</taxon>
        <taxon>Chytridiomycetes</taxon>
        <taxon>Spizellomycetales</taxon>
        <taxon>Powellomycetaceae</taxon>
        <taxon>Powellomyces</taxon>
    </lineage>
</organism>
<feature type="transmembrane region" description="Helical" evidence="6">
    <location>
        <begin position="312"/>
        <end position="334"/>
    </location>
</feature>
<dbReference type="Proteomes" id="UP000318582">
    <property type="component" value="Unassembled WGS sequence"/>
</dbReference>
<evidence type="ECO:0000256" key="5">
    <source>
        <dbReference type="SAM" id="MobiDB-lite"/>
    </source>
</evidence>
<protein>
    <recommendedName>
        <fullName evidence="9">EamA domain-containing protein</fullName>
    </recommendedName>
</protein>
<reference evidence="7 8" key="1">
    <citation type="journal article" date="2019" name="Sci. Rep.">
        <title>Comparative genomics of chytrid fungi reveal insights into the obligate biotrophic and pathogenic lifestyle of Synchytrium endobioticum.</title>
        <authorList>
            <person name="van de Vossenberg B.T.L.H."/>
            <person name="Warris S."/>
            <person name="Nguyen H.D.T."/>
            <person name="van Gent-Pelzer M.P.E."/>
            <person name="Joly D.L."/>
            <person name="van de Geest H.C."/>
            <person name="Bonants P.J.M."/>
            <person name="Smith D.S."/>
            <person name="Levesque C.A."/>
            <person name="van der Lee T.A.J."/>
        </authorList>
    </citation>
    <scope>NUCLEOTIDE SEQUENCE [LARGE SCALE GENOMIC DNA]</scope>
    <source>
        <strain evidence="7 8">CBS 809.83</strain>
    </source>
</reference>
<feature type="transmembrane region" description="Helical" evidence="6">
    <location>
        <begin position="181"/>
        <end position="202"/>
    </location>
</feature>
<evidence type="ECO:0008006" key="9">
    <source>
        <dbReference type="Google" id="ProtNLM"/>
    </source>
</evidence>
<dbReference type="STRING" id="109895.A0A507DTF9"/>
<feature type="transmembrane region" description="Helical" evidence="6">
    <location>
        <begin position="370"/>
        <end position="390"/>
    </location>
</feature>
<evidence type="ECO:0000256" key="4">
    <source>
        <dbReference type="ARBA" id="ARBA00023136"/>
    </source>
</evidence>
<comment type="caution">
    <text evidence="7">The sequence shown here is derived from an EMBL/GenBank/DDBJ whole genome shotgun (WGS) entry which is preliminary data.</text>
</comment>
<dbReference type="InterPro" id="IPR037185">
    <property type="entry name" value="EmrE-like"/>
</dbReference>
<feature type="transmembrane region" description="Helical" evidence="6">
    <location>
        <begin position="127"/>
        <end position="148"/>
    </location>
</feature>
<evidence type="ECO:0000256" key="1">
    <source>
        <dbReference type="ARBA" id="ARBA00004141"/>
    </source>
</evidence>
<dbReference type="SUPFAM" id="SSF103481">
    <property type="entry name" value="Multidrug resistance efflux transporter EmrE"/>
    <property type="match status" value="1"/>
</dbReference>
<dbReference type="GO" id="GO:0000139">
    <property type="term" value="C:Golgi membrane"/>
    <property type="evidence" value="ECO:0007669"/>
    <property type="project" value="InterPro"/>
</dbReference>
<dbReference type="EMBL" id="QEAQ01000136">
    <property type="protein sequence ID" value="TPX54826.1"/>
    <property type="molecule type" value="Genomic_DNA"/>
</dbReference>
<dbReference type="AlphaFoldDB" id="A0A507DTF9"/>
<dbReference type="GO" id="GO:0015165">
    <property type="term" value="F:pyrimidine nucleotide-sugar transmembrane transporter activity"/>
    <property type="evidence" value="ECO:0007669"/>
    <property type="project" value="InterPro"/>
</dbReference>
<keyword evidence="3 6" id="KW-1133">Transmembrane helix</keyword>
<keyword evidence="2 6" id="KW-0812">Transmembrane</keyword>